<evidence type="ECO:0000313" key="1">
    <source>
        <dbReference type="EMBL" id="KRN88197.1"/>
    </source>
</evidence>
<dbReference type="EMBL" id="JQBK01000001">
    <property type="protein sequence ID" value="KRN88197.1"/>
    <property type="molecule type" value="Genomic_DNA"/>
</dbReference>
<comment type="caution">
    <text evidence="1">The sequence shown here is derived from an EMBL/GenBank/DDBJ whole genome shotgun (WGS) entry which is preliminary data.</text>
</comment>
<dbReference type="Pfam" id="PF04883">
    <property type="entry name" value="HK97-gp10_like"/>
    <property type="match status" value="1"/>
</dbReference>
<dbReference type="RefSeq" id="WP_010494404.1">
    <property type="nucleotide sequence ID" value="NZ_JQBK01000001.1"/>
</dbReference>
<accession>A0A0R2KKY0</accession>
<dbReference type="Proteomes" id="UP000051491">
    <property type="component" value="Unassembled WGS sequence"/>
</dbReference>
<gene>
    <name evidence="1" type="ORF">IV43_GL000048</name>
</gene>
<reference evidence="1 2" key="1">
    <citation type="journal article" date="2015" name="Genome Announc.">
        <title>Expanding the biotechnology potential of lactobacilli through comparative genomics of 213 strains and associated genera.</title>
        <authorList>
            <person name="Sun Z."/>
            <person name="Harris H.M."/>
            <person name="McCann A."/>
            <person name="Guo C."/>
            <person name="Argimon S."/>
            <person name="Zhang W."/>
            <person name="Yang X."/>
            <person name="Jeffery I.B."/>
            <person name="Cooney J.C."/>
            <person name="Kagawa T.F."/>
            <person name="Liu W."/>
            <person name="Song Y."/>
            <person name="Salvetti E."/>
            <person name="Wrobel A."/>
            <person name="Rasinkangas P."/>
            <person name="Parkhill J."/>
            <person name="Rea M.C."/>
            <person name="O'Sullivan O."/>
            <person name="Ritari J."/>
            <person name="Douillard F.P."/>
            <person name="Paul Ross R."/>
            <person name="Yang R."/>
            <person name="Briner A.E."/>
            <person name="Felis G.E."/>
            <person name="de Vos W.M."/>
            <person name="Barrangou R."/>
            <person name="Klaenhammer T.R."/>
            <person name="Caufield P.W."/>
            <person name="Cui Y."/>
            <person name="Zhang H."/>
            <person name="O'Toole P.W."/>
        </authorList>
    </citation>
    <scope>NUCLEOTIDE SEQUENCE [LARGE SCALE GENOMIC DNA]</scope>
    <source>
        <strain evidence="1 2">DSM 15353</strain>
    </source>
</reference>
<protein>
    <submittedName>
        <fullName evidence="1">Phage protein</fullName>
    </submittedName>
</protein>
<sequence length="125" mass="13639">MSIEGEAEMLLNVQNLTKGYDRHARAAVREGAKDFADQLQANTPVSGEDHSGLEHLQAAVKVAGVSIKTGDYSADVGYDKTKGPIAHFPNSGTSKQDPQHFVEKTQSETRTRVLEDFIKNLRVGD</sequence>
<dbReference type="NCBIfam" id="TIGR01725">
    <property type="entry name" value="phge_HK97_gp10"/>
    <property type="match status" value="1"/>
</dbReference>
<organism evidence="1 2">
    <name type="scientific">Ligilactobacillus acidipiscis</name>
    <dbReference type="NCBI Taxonomy" id="89059"/>
    <lineage>
        <taxon>Bacteria</taxon>
        <taxon>Bacillati</taxon>
        <taxon>Bacillota</taxon>
        <taxon>Bacilli</taxon>
        <taxon>Lactobacillales</taxon>
        <taxon>Lactobacillaceae</taxon>
        <taxon>Ligilactobacillus</taxon>
    </lineage>
</organism>
<dbReference type="InterPro" id="IPR010064">
    <property type="entry name" value="HK97-gp10_tail"/>
</dbReference>
<dbReference type="AlphaFoldDB" id="A0A0R2KKY0"/>
<proteinExistence type="predicted"/>
<dbReference type="OrthoDB" id="886754at2"/>
<evidence type="ECO:0000313" key="2">
    <source>
        <dbReference type="Proteomes" id="UP000051491"/>
    </source>
</evidence>
<name>A0A0R2KKY0_9LACO</name>
<dbReference type="PATRIC" id="fig|89059.3.peg.50"/>